<dbReference type="EMBL" id="JAHXPT010000008">
    <property type="protein sequence ID" value="MBW6410605.1"/>
    <property type="molecule type" value="Genomic_DNA"/>
</dbReference>
<dbReference type="RefSeq" id="WP_219780069.1">
    <property type="nucleotide sequence ID" value="NZ_JAHXPT010000008.1"/>
</dbReference>
<proteinExistence type="predicted"/>
<keyword evidence="1" id="KW-0812">Transmembrane</keyword>
<gene>
    <name evidence="2" type="ORF">KYD98_10905</name>
</gene>
<reference evidence="2 3" key="1">
    <citation type="submission" date="2021-07" db="EMBL/GenBank/DDBJ databases">
        <title>Clostridium weizhouense sp. nov., an anaerobic bacterium isolated from activated sludge of Petroleum wastewater.</title>
        <authorList>
            <person name="Li Q."/>
        </authorList>
    </citation>
    <scope>NUCLEOTIDE SEQUENCE [LARGE SCALE GENOMIC DNA]</scope>
    <source>
        <strain evidence="2 3">YB-6</strain>
    </source>
</reference>
<evidence type="ECO:0000313" key="3">
    <source>
        <dbReference type="Proteomes" id="UP001519921"/>
    </source>
</evidence>
<keyword evidence="3" id="KW-1185">Reference proteome</keyword>
<comment type="caution">
    <text evidence="2">The sequence shown here is derived from an EMBL/GenBank/DDBJ whole genome shotgun (WGS) entry which is preliminary data.</text>
</comment>
<feature type="transmembrane region" description="Helical" evidence="1">
    <location>
        <begin position="92"/>
        <end position="119"/>
    </location>
</feature>
<accession>A0ABS7APL2</accession>
<keyword evidence="1" id="KW-0472">Membrane</keyword>
<protein>
    <submittedName>
        <fullName evidence="2">Uncharacterized protein</fullName>
    </submittedName>
</protein>
<dbReference type="Proteomes" id="UP001519921">
    <property type="component" value="Unassembled WGS sequence"/>
</dbReference>
<feature type="transmembrane region" description="Helical" evidence="1">
    <location>
        <begin position="58"/>
        <end position="80"/>
    </location>
</feature>
<name>A0ABS7APL2_9CLOT</name>
<sequence length="132" mass="14924">MGLMKILSIAYLSFTFILMLNKKKTGKTSIVFGVMTLIFVLLYGNLPIIPQKYVSVGIFIVFSLMITLFSLMMGGMIFLIRKSNKISIIISMVSSILLMLLIFNRAGFLSYLFIPILLYKGQDGFNKLMNND</sequence>
<evidence type="ECO:0000256" key="1">
    <source>
        <dbReference type="SAM" id="Phobius"/>
    </source>
</evidence>
<feature type="transmembrane region" description="Helical" evidence="1">
    <location>
        <begin position="28"/>
        <end position="46"/>
    </location>
</feature>
<evidence type="ECO:0000313" key="2">
    <source>
        <dbReference type="EMBL" id="MBW6410605.1"/>
    </source>
</evidence>
<keyword evidence="1" id="KW-1133">Transmembrane helix</keyword>
<organism evidence="2 3">
    <name type="scientific">Clostridium weizhouense</name>
    <dbReference type="NCBI Taxonomy" id="2859781"/>
    <lineage>
        <taxon>Bacteria</taxon>
        <taxon>Bacillati</taxon>
        <taxon>Bacillota</taxon>
        <taxon>Clostridia</taxon>
        <taxon>Eubacteriales</taxon>
        <taxon>Clostridiaceae</taxon>
        <taxon>Clostridium</taxon>
    </lineage>
</organism>